<dbReference type="Proteomes" id="UP001216579">
    <property type="component" value="Unassembled WGS sequence"/>
</dbReference>
<protein>
    <submittedName>
        <fullName evidence="6">IucA/IucC family protein</fullName>
    </submittedName>
</protein>
<reference evidence="6 7" key="1">
    <citation type="submission" date="2023-03" db="EMBL/GenBank/DDBJ databases">
        <title>Draft genome sequence of Streptomyces sp. RB6PN23 isolated from peat swamp forest in Thailand.</title>
        <authorList>
            <person name="Klaysubun C."/>
            <person name="Duangmal K."/>
        </authorList>
    </citation>
    <scope>NUCLEOTIDE SEQUENCE [LARGE SCALE GENOMIC DNA]</scope>
    <source>
        <strain evidence="6 7">RB6PN23</strain>
    </source>
</reference>
<evidence type="ECO:0000256" key="1">
    <source>
        <dbReference type="ARBA" id="ARBA00004924"/>
    </source>
</evidence>
<dbReference type="Gene3D" id="1.10.510.40">
    <property type="match status" value="1"/>
</dbReference>
<feature type="domain" description="Aerobactin siderophore biosynthesis IucA/IucC N-terminal" evidence="4">
    <location>
        <begin position="142"/>
        <end position="344"/>
    </location>
</feature>
<accession>A0ABT5ZDQ1</accession>
<proteinExistence type="inferred from homology"/>
<comment type="caution">
    <text evidence="6">The sequence shown here is derived from an EMBL/GenBank/DDBJ whole genome shotgun (WGS) entry which is preliminary data.</text>
</comment>
<dbReference type="RefSeq" id="WP_276091645.1">
    <property type="nucleotide sequence ID" value="NZ_JARJBC010000001.1"/>
</dbReference>
<organism evidence="6 7">
    <name type="scientific">Streptomyces silvisoli</name>
    <dbReference type="NCBI Taxonomy" id="3034235"/>
    <lineage>
        <taxon>Bacteria</taxon>
        <taxon>Bacillati</taxon>
        <taxon>Actinomycetota</taxon>
        <taxon>Actinomycetes</taxon>
        <taxon>Kitasatosporales</taxon>
        <taxon>Streptomycetaceae</taxon>
        <taxon>Streptomyces</taxon>
    </lineage>
</organism>
<dbReference type="Pfam" id="PF06276">
    <property type="entry name" value="FhuF"/>
    <property type="match status" value="1"/>
</dbReference>
<evidence type="ECO:0000313" key="7">
    <source>
        <dbReference type="Proteomes" id="UP001216579"/>
    </source>
</evidence>
<feature type="region of interest" description="Disordered" evidence="3">
    <location>
        <begin position="518"/>
        <end position="537"/>
    </location>
</feature>
<dbReference type="Gene3D" id="6.10.250.3370">
    <property type="match status" value="1"/>
</dbReference>
<sequence length="537" mass="57184">MRDTVVDEVRAVRPELAEAFSAELPGSRATVLGRLWGALAREPLPGVRGVRAQEQTLIVELGHRGRLVGDAACAERFAQVPSDFSVEGPSGPITDPVELLAAMAPNTPRARALADELGNSVVNLALARAAAGGAPRPVKNSIDAEQAVVDGHPQHPCCRTRIGLSMAEVLAYAPEHRPVVDLALLAVPVDRWLEAGRWPEELREGGTVLVPVHPWQRDHVVPRYPDLFTVDRRISSRPLLSLRTVAPLDALPGHHIKTSLDVQVTNYRRTISPAEVTDGPVLSDFVSAVVDKAGYGGCLGILREVGGGAVRVGGLPCPSLAVMVRESYERFLGPGEVAVPLTAVHSTGAAVVSGEAATWLVDFAELVLPPALTLLSMGVALEAHGQNTLVVLSEGRPVRVLYRDLDGVRVSPGRLAEHAFELPPLAGDRAGDDIQALRNKLFGALLSGVFSELVSVLCRARGADPGTLWASVAAVARRVYADLRPDNGDEEAFFGEHWPLKATTAMRLADEPGKAQWVGVPNPLASARNRGRGDDAR</sequence>
<evidence type="ECO:0000259" key="5">
    <source>
        <dbReference type="Pfam" id="PF06276"/>
    </source>
</evidence>
<dbReference type="Pfam" id="PF04183">
    <property type="entry name" value="IucA_IucC"/>
    <property type="match status" value="1"/>
</dbReference>
<dbReference type="InterPro" id="IPR022770">
    <property type="entry name" value="IucA/IucC-like_C"/>
</dbReference>
<evidence type="ECO:0000256" key="3">
    <source>
        <dbReference type="SAM" id="MobiDB-lite"/>
    </source>
</evidence>
<keyword evidence="7" id="KW-1185">Reference proteome</keyword>
<feature type="domain" description="Aerobactin siderophore biosynthesis IucA/IucC-like C-terminal" evidence="5">
    <location>
        <begin position="358"/>
        <end position="511"/>
    </location>
</feature>
<gene>
    <name evidence="6" type="ORF">P3G67_00580</name>
</gene>
<dbReference type="InterPro" id="IPR007310">
    <property type="entry name" value="Aerobactin_biosyn_IucA/IucC_N"/>
</dbReference>
<dbReference type="PANTHER" id="PTHR34384:SF5">
    <property type="entry name" value="L-2,3-DIAMINOPROPANOATE--CITRATE LIGASE"/>
    <property type="match status" value="1"/>
</dbReference>
<comment type="similarity">
    <text evidence="2">Belongs to the IucA/IucC family.</text>
</comment>
<evidence type="ECO:0000256" key="2">
    <source>
        <dbReference type="ARBA" id="ARBA00007832"/>
    </source>
</evidence>
<evidence type="ECO:0000259" key="4">
    <source>
        <dbReference type="Pfam" id="PF04183"/>
    </source>
</evidence>
<evidence type="ECO:0000313" key="6">
    <source>
        <dbReference type="EMBL" id="MDF3287755.1"/>
    </source>
</evidence>
<name>A0ABT5ZDQ1_9ACTN</name>
<dbReference type="InterPro" id="IPR037455">
    <property type="entry name" value="LucA/IucC-like"/>
</dbReference>
<comment type="pathway">
    <text evidence="1">Siderophore biosynthesis.</text>
</comment>
<dbReference type="EMBL" id="JARJBC010000001">
    <property type="protein sequence ID" value="MDF3287755.1"/>
    <property type="molecule type" value="Genomic_DNA"/>
</dbReference>
<dbReference type="PANTHER" id="PTHR34384">
    <property type="entry name" value="L-2,3-DIAMINOPROPANOATE--CITRATE LIGASE"/>
    <property type="match status" value="1"/>
</dbReference>